<sequence length="2341" mass="258412">MKTRTSQTPDSQLGDSALLLRYMACITALTFCISHRGNPNEDFLVHELSKVRNQICKGLQYFSEPSPSDVPANSDLKDHVKRFLSTLSAFLNLSENICHEVFIHFLATHAGSEEGCIQSFITDGRIHNLLTRIRLFYWQERLALCGLLRLALCSWHESWSSIADVLFAMTNFEKRDDMIDAILTEYRRAASALERLLKDRKCFSARGMSVVSGLTDLESSDEFEALVAQHLAEQLELLHVLLVGVHASPLAYNSAASQFTKLLEAFWSQSFGLGPVMLQSMTKHRATVDHICYLQTLILIRSARLDSPSLFREVLENGTSECAESKSHKLKRSASSIGSRLSNRLRSNTAATTSTPDCMKPHFLTDSRLLNRLLVSLSDLGDRPVHGPLLLFGAVCATSFAPSTSSACEVQKPADEHGGMTFGSGENSTTAQLLAGNYGHLAIESLKVFAFLSEQLVGADTDLSASTNWMSEDAYYQFAVDSDLSLIDFCAHVSVFDLLTLLTRDVVLWSLDANSTDHLHSSSRGLFGLPNRTAFMELFSRTLRVVARHTRLASRIPLEQSTTADRSAGLGCRLAGLIKTLAESFPLDLSILRLCTALMVPSPSTSASHMANADEQRQHCSDESDCSLVKLVSELVCCLPYLAEPLGKELSSWLLHSSSPWYPQLDPEVVDLISSTHRVLTQPRIIWSAGHHSGAGLGTMTLPVGTHLFLKPDLGLIVWKFDYSLWCVIDHELCLTHDALLEANRLISATSAVRIHHSVDGTARDATLRELLSQLERLHEFVRFAAACVRANVHISSCLSMMEHIWPLLMGCAQHLDAWISSSTDSSLLTHDLHLLKRFLFEQMLPTVLDLLAVAVNQIVSSDSITLFTDHACLWNRLLNESSLLFPRLMQLRDPQNTNSRLALKPNQLTSSLPSPMLDPTATASDDRPARFRLIASYLDFSAGLWTLLKWLSTFEPTVHQALFAWDQGLELLKGTVFLVVNHLLTDALKPDEWRFVRVSRKRNYGPLLWAERCLVLLTEILTTNSPDDPDCTNSDESYDMVTYLRPIDLIGSHTVSGFHRHHQRHPIIKVQKLTLYLLLNNTAALGCLLSLSSIPLHALLTQFRVLEHGFALTSQSETRICSQSTDGRLARCVWLALTLVHRLLQLEHCSSNIIGTTTTTPQAHPNLLSLVRHWIFQTSTRDHYVTVLFRYLDYSYCVGVPRAATSLLKWLTQYTDICLVDCLEPQPDPHIRRAVLRRLGSSIDDQIVRADLFDLIAESVLCTGDSSTNSKVRGNRVNGLLRLLLTSHTTFRPRNVLGTIEEPWFGMQLTNVQQEDQQNTSPDCLDCCIEVLKSIKNTPQSGMMDHVSVLLCWSVAKLIAALYLQDVHGCITSLESRSDFWQLFSGPMFVLLNRVKTEKVGLSNVENELCGHVISVLGLALFNAYSLGQPVDQLNGALLDIIKRLNKEDAYVAWFRLVAKRLQFMSEESPSSVEKEMVVDRELMWRSYLSSLHDATCRWKCLLMIQLKMLERSSNSSSFVFPTLNVDSLIGTLLQCLRLTNDSSAAVHGSFALAAQLGTCLTSVLSHHLCCLSSGISKRSATNRLQLPRIEHHLDELVSQLTHLCPSPEEPAQHIHAELLASCALLLRCSDLSSSGPMSHLDKSSKRVDLLGCALAYVTQLSTCVKLSTADEMALRQATSLVLQLWDVCSESTLICEKLVQTGVLNNLLNTLEQYSKLREGAALSHDILAVVSRLVLPPPTWEPSPATKRLYPDLKKADLSVDFENTTKTELTMEPDETGLTTATRVSLSGAKAIASYADVLSRAFVLPDVNHLVQWIREEEASWLASATQLPVAVGIPEQITACTQPVGIGPWVNLVLAELRFLCLLHDLLGGVNHPFVGPLINSFCVQNAPQLEALLTLWCEPLADGGILQSSRQSTLPSISELIHQHTLSPDRIQLARAVCALFWRAQVADQSLGIDPISYGSGQPNLGMNVLFRSDLSTQSKSPLLETCMAPTRYLATYGPASDAQFIRSLFHLVERQTHFCAVLLQRPGFRGTVKPTVTTASVTPIKSGIGCSSSPSTATRKSSSGSPLLIGSDAANSNQPEYTGEVELACIIRHLIGCLSLFIVQLPSLGYLSLLSSEELHQLRSPVQLVFSAPYLADSSPELTFGVLLTLSHSLGHLISKVGGHMKSSQLVPEHTQLLERRCKLLSLLVQAHEMTLTVLFSQATLMLASARTPLADKQLLVRELAGELKSSTIFGRPSRRAHLFGSRSGIAHSPGSRSSSVTITTTTTAGTPRSRALRESSHTPPPTPGGRSSLDYGVVGIRLDSSVDAVTAMEPFGFTEAAERFADLLRLTL</sequence>
<evidence type="ECO:0008006" key="4">
    <source>
        <dbReference type="Google" id="ProtNLM"/>
    </source>
</evidence>
<comment type="caution">
    <text evidence="2">The sequence shown here is derived from an EMBL/GenBank/DDBJ whole genome shotgun (WGS) entry which is preliminary data.</text>
</comment>
<feature type="compositionally biased region" description="Low complexity" evidence="1">
    <location>
        <begin position="2264"/>
        <end position="2282"/>
    </location>
</feature>
<feature type="region of interest" description="Disordered" evidence="1">
    <location>
        <begin position="903"/>
        <end position="924"/>
    </location>
</feature>
<dbReference type="Proteomes" id="UP000699462">
    <property type="component" value="Unassembled WGS sequence"/>
</dbReference>
<dbReference type="OrthoDB" id="6249763at2759"/>
<keyword evidence="3" id="KW-1185">Reference proteome</keyword>
<accession>A0A8T0DWC0</accession>
<evidence type="ECO:0000313" key="3">
    <source>
        <dbReference type="Proteomes" id="UP000699462"/>
    </source>
</evidence>
<gene>
    <name evidence="2" type="ORF">P879_00429</name>
</gene>
<feature type="region of interest" description="Disordered" evidence="1">
    <location>
        <begin position="2255"/>
        <end position="2303"/>
    </location>
</feature>
<feature type="compositionally biased region" description="Low complexity" evidence="1">
    <location>
        <begin position="2059"/>
        <end position="2073"/>
    </location>
</feature>
<name>A0A8T0DWC0_9TREM</name>
<evidence type="ECO:0000256" key="1">
    <source>
        <dbReference type="SAM" id="MobiDB-lite"/>
    </source>
</evidence>
<feature type="region of interest" description="Disordered" evidence="1">
    <location>
        <begin position="2057"/>
        <end position="2077"/>
    </location>
</feature>
<protein>
    <recommendedName>
        <fullName evidence="4">Nuclear pore complex protein Nup188</fullName>
    </recommendedName>
</protein>
<feature type="compositionally biased region" description="Polar residues" evidence="1">
    <location>
        <begin position="903"/>
        <end position="914"/>
    </location>
</feature>
<dbReference type="EMBL" id="JTDF01000136">
    <property type="protein sequence ID" value="KAF8572199.1"/>
    <property type="molecule type" value="Genomic_DNA"/>
</dbReference>
<organism evidence="2 3">
    <name type="scientific">Paragonimus westermani</name>
    <dbReference type="NCBI Taxonomy" id="34504"/>
    <lineage>
        <taxon>Eukaryota</taxon>
        <taxon>Metazoa</taxon>
        <taxon>Spiralia</taxon>
        <taxon>Lophotrochozoa</taxon>
        <taxon>Platyhelminthes</taxon>
        <taxon>Trematoda</taxon>
        <taxon>Digenea</taxon>
        <taxon>Plagiorchiida</taxon>
        <taxon>Troglotremata</taxon>
        <taxon>Troglotrematidae</taxon>
        <taxon>Paragonimus</taxon>
    </lineage>
</organism>
<evidence type="ECO:0000313" key="2">
    <source>
        <dbReference type="EMBL" id="KAF8572199.1"/>
    </source>
</evidence>
<proteinExistence type="predicted"/>
<reference evidence="2 3" key="1">
    <citation type="submission" date="2019-07" db="EMBL/GenBank/DDBJ databases">
        <title>Annotation for the trematode Paragonimus westermani.</title>
        <authorList>
            <person name="Choi Y.-J."/>
        </authorList>
    </citation>
    <scope>NUCLEOTIDE SEQUENCE [LARGE SCALE GENOMIC DNA]</scope>
    <source>
        <strain evidence="2">180907_Pwestermani</strain>
    </source>
</reference>